<protein>
    <submittedName>
        <fullName evidence="1">Uncharacterized protein</fullName>
    </submittedName>
</protein>
<dbReference type="AlphaFoldDB" id="A0A1H6KHS6"/>
<accession>A0A1H6KHS6</accession>
<proteinExistence type="predicted"/>
<sequence>MSDFNFNELYPPHDTSLPYWENAELQARWKTDEVFRNSWNNDAEFRKQYYQDLAVKREATKDDITPGFQAYLDSKKK</sequence>
<evidence type="ECO:0000313" key="2">
    <source>
        <dbReference type="Proteomes" id="UP000198555"/>
    </source>
</evidence>
<dbReference type="RefSeq" id="WP_089770173.1">
    <property type="nucleotide sequence ID" value="NZ_FNWX01000022.1"/>
</dbReference>
<dbReference type="STRING" id="420404.SAMN05421793_12217"/>
<gene>
    <name evidence="1" type="ORF">SAMN05421793_12217</name>
</gene>
<evidence type="ECO:0000313" key="1">
    <source>
        <dbReference type="EMBL" id="SEH71060.1"/>
    </source>
</evidence>
<dbReference type="Proteomes" id="UP000198555">
    <property type="component" value="Unassembled WGS sequence"/>
</dbReference>
<organism evidence="1 2">
    <name type="scientific">Epilithonimonas hominis</name>
    <dbReference type="NCBI Taxonomy" id="420404"/>
    <lineage>
        <taxon>Bacteria</taxon>
        <taxon>Pseudomonadati</taxon>
        <taxon>Bacteroidota</taxon>
        <taxon>Flavobacteriia</taxon>
        <taxon>Flavobacteriales</taxon>
        <taxon>Weeksellaceae</taxon>
        <taxon>Chryseobacterium group</taxon>
        <taxon>Epilithonimonas</taxon>
    </lineage>
</organism>
<keyword evidence="2" id="KW-1185">Reference proteome</keyword>
<reference evidence="2" key="1">
    <citation type="submission" date="2016-10" db="EMBL/GenBank/DDBJ databases">
        <authorList>
            <person name="Varghese N."/>
            <person name="Submissions S."/>
        </authorList>
    </citation>
    <scope>NUCLEOTIDE SEQUENCE [LARGE SCALE GENOMIC DNA]</scope>
    <source>
        <strain evidence="2">DSM 19326</strain>
    </source>
</reference>
<name>A0A1H6KHS6_9FLAO</name>
<dbReference type="EMBL" id="FNWX01000022">
    <property type="protein sequence ID" value="SEH71060.1"/>
    <property type="molecule type" value="Genomic_DNA"/>
</dbReference>